<dbReference type="PIRSF" id="PIRSF000724">
    <property type="entry name" value="Pgk"/>
    <property type="match status" value="1"/>
</dbReference>
<organism evidence="10 11">
    <name type="scientific">Candidatus Yanofskybacteria bacterium RIFCSPHIGHO2_02_FULL_38_22b</name>
    <dbReference type="NCBI Taxonomy" id="1802673"/>
    <lineage>
        <taxon>Bacteria</taxon>
        <taxon>Candidatus Yanofskyibacteriota</taxon>
    </lineage>
</organism>
<feature type="binding site" evidence="7 8">
    <location>
        <position position="189"/>
    </location>
    <ligand>
        <name>ATP</name>
        <dbReference type="ChEBI" id="CHEBI:30616"/>
    </ligand>
</feature>
<evidence type="ECO:0000256" key="9">
    <source>
        <dbReference type="RuleBase" id="RU000532"/>
    </source>
</evidence>
<feature type="binding site" evidence="7 8">
    <location>
        <begin position="314"/>
        <end position="317"/>
    </location>
    <ligand>
        <name>ATP</name>
        <dbReference type="ChEBI" id="CHEBI:30616"/>
    </ligand>
</feature>
<dbReference type="HAMAP" id="MF_00145">
    <property type="entry name" value="Phosphoglyc_kinase"/>
    <property type="match status" value="1"/>
</dbReference>
<evidence type="ECO:0000256" key="3">
    <source>
        <dbReference type="ARBA" id="ARBA00022679"/>
    </source>
</evidence>
<evidence type="ECO:0000256" key="1">
    <source>
        <dbReference type="ARBA" id="ARBA00000642"/>
    </source>
</evidence>
<dbReference type="PANTHER" id="PTHR11406:SF23">
    <property type="entry name" value="PHOSPHOGLYCERATE KINASE 1, CHLOROPLASTIC-RELATED"/>
    <property type="match status" value="1"/>
</dbReference>
<evidence type="ECO:0000256" key="6">
    <source>
        <dbReference type="ARBA" id="ARBA00022840"/>
    </source>
</evidence>
<comment type="caution">
    <text evidence="10">The sequence shown here is derived from an EMBL/GenBank/DDBJ whole genome shotgun (WGS) entry which is preliminary data.</text>
</comment>
<dbReference type="GO" id="GO:0005829">
    <property type="term" value="C:cytosol"/>
    <property type="evidence" value="ECO:0007669"/>
    <property type="project" value="TreeGrafter"/>
</dbReference>
<keyword evidence="5 7" id="KW-0418">Kinase</keyword>
<dbReference type="PANTHER" id="PTHR11406">
    <property type="entry name" value="PHOSPHOGLYCERATE KINASE"/>
    <property type="match status" value="1"/>
</dbReference>
<dbReference type="GO" id="GO:0004618">
    <property type="term" value="F:phosphoglycerate kinase activity"/>
    <property type="evidence" value="ECO:0007669"/>
    <property type="project" value="UniProtKB-UniRule"/>
</dbReference>
<dbReference type="InterPro" id="IPR015824">
    <property type="entry name" value="Phosphoglycerate_kinase_N"/>
</dbReference>
<keyword evidence="7" id="KW-0324">Glycolysis</keyword>
<protein>
    <recommendedName>
        <fullName evidence="2 7">Phosphoglycerate kinase</fullName>
        <ecNumber evidence="2 7">2.7.2.3</ecNumber>
    </recommendedName>
</protein>
<comment type="catalytic activity">
    <reaction evidence="1 7 9">
        <text>(2R)-3-phosphoglycerate + ATP = (2R)-3-phospho-glyceroyl phosphate + ADP</text>
        <dbReference type="Rhea" id="RHEA:14801"/>
        <dbReference type="ChEBI" id="CHEBI:30616"/>
        <dbReference type="ChEBI" id="CHEBI:57604"/>
        <dbReference type="ChEBI" id="CHEBI:58272"/>
        <dbReference type="ChEBI" id="CHEBI:456216"/>
        <dbReference type="EC" id="2.7.2.3"/>
    </reaction>
</comment>
<dbReference type="EMBL" id="MGJN01000020">
    <property type="protein sequence ID" value="OGN06187.1"/>
    <property type="molecule type" value="Genomic_DNA"/>
</dbReference>
<evidence type="ECO:0000313" key="10">
    <source>
        <dbReference type="EMBL" id="OGN06187.1"/>
    </source>
</evidence>
<dbReference type="GO" id="GO:0005524">
    <property type="term" value="F:ATP binding"/>
    <property type="evidence" value="ECO:0007669"/>
    <property type="project" value="UniProtKB-KW"/>
</dbReference>
<evidence type="ECO:0000256" key="4">
    <source>
        <dbReference type="ARBA" id="ARBA00022741"/>
    </source>
</evidence>
<evidence type="ECO:0000256" key="7">
    <source>
        <dbReference type="HAMAP-Rule" id="MF_00145"/>
    </source>
</evidence>
<proteinExistence type="inferred from homology"/>
<dbReference type="Proteomes" id="UP000176834">
    <property type="component" value="Unassembled WGS sequence"/>
</dbReference>
<gene>
    <name evidence="7" type="primary">pgk</name>
    <name evidence="10" type="ORF">A3B86_03650</name>
</gene>
<keyword evidence="3 7" id="KW-0808">Transferase</keyword>
<dbReference type="AlphaFoldDB" id="A0A1F8EZ84"/>
<reference evidence="10 11" key="1">
    <citation type="journal article" date="2016" name="Nat. Commun.">
        <title>Thousands of microbial genomes shed light on interconnected biogeochemical processes in an aquifer system.</title>
        <authorList>
            <person name="Anantharaman K."/>
            <person name="Brown C.T."/>
            <person name="Hug L.A."/>
            <person name="Sharon I."/>
            <person name="Castelle C.J."/>
            <person name="Probst A.J."/>
            <person name="Thomas B.C."/>
            <person name="Singh A."/>
            <person name="Wilkins M.J."/>
            <person name="Karaoz U."/>
            <person name="Brodie E.L."/>
            <person name="Williams K.H."/>
            <person name="Hubbard S.S."/>
            <person name="Banfield J.F."/>
        </authorList>
    </citation>
    <scope>NUCLEOTIDE SEQUENCE [LARGE SCALE GENOMIC DNA]</scope>
</reference>
<dbReference type="GO" id="GO:0006094">
    <property type="term" value="P:gluconeogenesis"/>
    <property type="evidence" value="ECO:0007669"/>
    <property type="project" value="TreeGrafter"/>
</dbReference>
<name>A0A1F8EZ84_9BACT</name>
<evidence type="ECO:0000256" key="2">
    <source>
        <dbReference type="ARBA" id="ARBA00013061"/>
    </source>
</evidence>
<feature type="binding site" evidence="7">
    <location>
        <position position="36"/>
    </location>
    <ligand>
        <name>substrate</name>
    </ligand>
</feature>
<comment type="pathway">
    <text evidence="7">Carbohydrate degradation; glycolysis; pyruvate from D-glyceraldehyde 3-phosphate: step 2/5.</text>
</comment>
<dbReference type="PRINTS" id="PR00477">
    <property type="entry name" value="PHGLYCKINASE"/>
</dbReference>
<dbReference type="Pfam" id="PF00162">
    <property type="entry name" value="PGK"/>
    <property type="match status" value="1"/>
</dbReference>
<keyword evidence="4 7" id="KW-0547">Nucleotide-binding</keyword>
<feature type="binding site" evidence="7 8">
    <location>
        <position position="288"/>
    </location>
    <ligand>
        <name>ATP</name>
        <dbReference type="ChEBI" id="CHEBI:30616"/>
    </ligand>
</feature>
<dbReference type="EC" id="2.7.2.3" evidence="2 7"/>
<keyword evidence="6 7" id="KW-0067">ATP-binding</keyword>
<comment type="subcellular location">
    <subcellularLocation>
        <location evidence="7">Cytoplasm</location>
    </subcellularLocation>
</comment>
<dbReference type="GO" id="GO:0006096">
    <property type="term" value="P:glycolytic process"/>
    <property type="evidence" value="ECO:0007669"/>
    <property type="project" value="UniProtKB-UniRule"/>
</dbReference>
<evidence type="ECO:0000313" key="11">
    <source>
        <dbReference type="Proteomes" id="UP000176834"/>
    </source>
</evidence>
<evidence type="ECO:0000256" key="8">
    <source>
        <dbReference type="PIRSR" id="PIRSR000724-2"/>
    </source>
</evidence>
<dbReference type="InterPro" id="IPR036043">
    <property type="entry name" value="Phosphoglycerate_kinase_sf"/>
</dbReference>
<accession>A0A1F8EZ84</accession>
<feature type="binding site" evidence="7">
    <location>
        <position position="106"/>
    </location>
    <ligand>
        <name>substrate</name>
    </ligand>
</feature>
<feature type="binding site" evidence="7">
    <location>
        <position position="139"/>
    </location>
    <ligand>
        <name>substrate</name>
    </ligand>
</feature>
<keyword evidence="7" id="KW-0963">Cytoplasm</keyword>
<comment type="similarity">
    <text evidence="7 9">Belongs to the phosphoglycerate kinase family.</text>
</comment>
<dbReference type="InterPro" id="IPR001576">
    <property type="entry name" value="Phosphoglycerate_kinase"/>
</dbReference>
<sequence>MKTILDIPDLKDKKILLRVDFDVPVDKQGIIIDSFRVKQQKETIDLLVSRGAKVFMVAHSNYIISFELIVEQLQDLLGYTIKFIHDIQTVSKRQINEGLALLENIRVHEGEKKNDTNLGQLLSAGFDYYINNAFAECHRNYVSVSAVTKFLPSYAGLLIEKETQQLQKVIDAPPEGKIIIIGGAKASTKIPVIKNLINKAEAVIVGGVIANDILKSKGEDVGNAIVDNNLEELFSGLDLNDPRIIMPDDFNLFENRMPDIGPLSVKKFSEIINQASMIVWNGPVGIFEDERFTAGTKGIAEAVAGSRSFKVLGGGDTISAVEKFGLLDRFDFVSTGGGAMLAFLAGDKLPGLEALGYYK</sequence>
<dbReference type="SUPFAM" id="SSF53748">
    <property type="entry name" value="Phosphoglycerate kinase"/>
    <property type="match status" value="1"/>
</dbReference>
<dbReference type="UniPathway" id="UPA00109">
    <property type="reaction ID" value="UER00185"/>
</dbReference>
<evidence type="ECO:0000256" key="5">
    <source>
        <dbReference type="ARBA" id="ARBA00022777"/>
    </source>
</evidence>
<comment type="subunit">
    <text evidence="7">Monomer.</text>
</comment>
<comment type="caution">
    <text evidence="7">Lacks conserved residue(s) required for the propagation of feature annotation.</text>
</comment>
<dbReference type="GO" id="GO:0043531">
    <property type="term" value="F:ADP binding"/>
    <property type="evidence" value="ECO:0007669"/>
    <property type="project" value="TreeGrafter"/>
</dbReference>
<dbReference type="Gene3D" id="3.40.50.1260">
    <property type="entry name" value="Phosphoglycerate kinase, N-terminal domain"/>
    <property type="match status" value="3"/>
</dbReference>